<keyword evidence="3" id="KW-1185">Reference proteome</keyword>
<dbReference type="AlphaFoldDB" id="A0A9W6Z4K4"/>
<name>A0A9W6Z4K4_AMBMO</name>
<feature type="region of interest" description="Disordered" evidence="1">
    <location>
        <begin position="1"/>
        <end position="46"/>
    </location>
</feature>
<feature type="compositionally biased region" description="Low complexity" evidence="1">
    <location>
        <begin position="10"/>
        <end position="24"/>
    </location>
</feature>
<evidence type="ECO:0000313" key="2">
    <source>
        <dbReference type="EMBL" id="GMG56093.1"/>
    </source>
</evidence>
<gene>
    <name evidence="2" type="ORF">Amon01_000816200</name>
</gene>
<dbReference type="Proteomes" id="UP001165063">
    <property type="component" value="Unassembled WGS sequence"/>
</dbReference>
<sequence>MSKGSKDIAQGDQGDQGDQGAQAGTKETKTKGSQGPNCPRSKVHSRCTLHIAHGHIKAPRDWKSSQRVKDMSRSIESKFKIRDIY</sequence>
<evidence type="ECO:0000256" key="1">
    <source>
        <dbReference type="SAM" id="MobiDB-lite"/>
    </source>
</evidence>
<dbReference type="EMBL" id="BSXU01006883">
    <property type="protein sequence ID" value="GMG56093.1"/>
    <property type="molecule type" value="Genomic_DNA"/>
</dbReference>
<organism evidence="2 3">
    <name type="scientific">Ambrosiozyma monospora</name>
    <name type="common">Yeast</name>
    <name type="synonym">Endomycopsis monosporus</name>
    <dbReference type="NCBI Taxonomy" id="43982"/>
    <lineage>
        <taxon>Eukaryota</taxon>
        <taxon>Fungi</taxon>
        <taxon>Dikarya</taxon>
        <taxon>Ascomycota</taxon>
        <taxon>Saccharomycotina</taxon>
        <taxon>Pichiomycetes</taxon>
        <taxon>Pichiales</taxon>
        <taxon>Pichiaceae</taxon>
        <taxon>Ambrosiozyma</taxon>
    </lineage>
</organism>
<protein>
    <submittedName>
        <fullName evidence="2">Unnamed protein product</fullName>
    </submittedName>
</protein>
<proteinExistence type="predicted"/>
<evidence type="ECO:0000313" key="3">
    <source>
        <dbReference type="Proteomes" id="UP001165063"/>
    </source>
</evidence>
<reference evidence="2" key="1">
    <citation type="submission" date="2023-04" db="EMBL/GenBank/DDBJ databases">
        <title>Ambrosiozyma monospora NBRC 1965.</title>
        <authorList>
            <person name="Ichikawa N."/>
            <person name="Sato H."/>
            <person name="Tonouchi N."/>
        </authorList>
    </citation>
    <scope>NUCLEOTIDE SEQUENCE</scope>
    <source>
        <strain evidence="2">NBRC 1965</strain>
    </source>
</reference>
<comment type="caution">
    <text evidence="2">The sequence shown here is derived from an EMBL/GenBank/DDBJ whole genome shotgun (WGS) entry which is preliminary data.</text>
</comment>
<accession>A0A9W6Z4K4</accession>